<keyword evidence="4" id="KW-1185">Reference proteome</keyword>
<organism evidence="3 4">
    <name type="scientific">Pseudomonas indica</name>
    <dbReference type="NCBI Taxonomy" id="137658"/>
    <lineage>
        <taxon>Bacteria</taxon>
        <taxon>Pseudomonadati</taxon>
        <taxon>Pseudomonadota</taxon>
        <taxon>Gammaproteobacteria</taxon>
        <taxon>Pseudomonadales</taxon>
        <taxon>Pseudomonadaceae</taxon>
        <taxon>Pseudomonas</taxon>
    </lineage>
</organism>
<protein>
    <submittedName>
        <fullName evidence="3">Uncharacterized protein</fullName>
    </submittedName>
</protein>
<keyword evidence="2" id="KW-0812">Transmembrane</keyword>
<gene>
    <name evidence="3" type="ORF">SAMN05216186_12372</name>
</gene>
<accession>A0A1G9KZN0</accession>
<proteinExistence type="predicted"/>
<dbReference type="STRING" id="137658.SAMN05216186_12372"/>
<evidence type="ECO:0000313" key="4">
    <source>
        <dbReference type="Proteomes" id="UP000198706"/>
    </source>
</evidence>
<sequence>MNDGITPTTEDTKIMTLEKKHFLAVAGLVALTNGLSLLGFGNASAGALARTIECNSAIARHSEASVTLKHLAGTPPCEPERPFTGPFRHACAEQ</sequence>
<name>A0A1G9KZN0_9PSED</name>
<evidence type="ECO:0000313" key="3">
    <source>
        <dbReference type="EMBL" id="SDL55036.1"/>
    </source>
</evidence>
<feature type="region of interest" description="Disordered" evidence="1">
    <location>
        <begin position="73"/>
        <end position="94"/>
    </location>
</feature>
<keyword evidence="2" id="KW-0472">Membrane</keyword>
<dbReference type="AlphaFoldDB" id="A0A1G9KZN0"/>
<evidence type="ECO:0000256" key="1">
    <source>
        <dbReference type="SAM" id="MobiDB-lite"/>
    </source>
</evidence>
<reference evidence="3 4" key="1">
    <citation type="submission" date="2016-10" db="EMBL/GenBank/DDBJ databases">
        <authorList>
            <person name="de Groot N.N."/>
        </authorList>
    </citation>
    <scope>NUCLEOTIDE SEQUENCE [LARGE SCALE GENOMIC DNA]</scope>
    <source>
        <strain evidence="3 4">JCM 21544</strain>
    </source>
</reference>
<evidence type="ECO:0000256" key="2">
    <source>
        <dbReference type="SAM" id="Phobius"/>
    </source>
</evidence>
<dbReference type="EMBL" id="FNFD01000023">
    <property type="protein sequence ID" value="SDL55036.1"/>
    <property type="molecule type" value="Genomic_DNA"/>
</dbReference>
<dbReference type="Proteomes" id="UP000198706">
    <property type="component" value="Unassembled WGS sequence"/>
</dbReference>
<feature type="transmembrane region" description="Helical" evidence="2">
    <location>
        <begin position="22"/>
        <end position="40"/>
    </location>
</feature>
<keyword evidence="2" id="KW-1133">Transmembrane helix</keyword>